<feature type="transmembrane region" description="Helical" evidence="2">
    <location>
        <begin position="521"/>
        <end position="541"/>
    </location>
</feature>
<evidence type="ECO:0000259" key="3">
    <source>
        <dbReference type="SMART" id="SM00875"/>
    </source>
</evidence>
<evidence type="ECO:0000256" key="2">
    <source>
        <dbReference type="SAM" id="Phobius"/>
    </source>
</evidence>
<sequence>MFRIHLKMGPQRNHSNNNNGAAGSSSTGSRHLKEFTCCFGLHVHTATLMIGLWHLESSTPPTYAIKEAEDDILETLYNNPTANNRAPSSVLNIQPGPFNKLNERTLSSLGFSSASSIKTREIRKSLAEKSNLYPELVHLVRRRVKPNSMINIGKSQHPVHLMVLQSFSRTFRDVSNELIVDLAEEKVTPRAFSLIYDWMIEDTPILPRLGLLEVLQAASFLQIPQLVSQCKYCLDNGIKEASAAMLYLEAKILKLEQNHRHFLKRVSKFFLTLVASKEFLRLRLNPLLMLIMSSDIGVNTELEVFMAAVRWLNHQWPQRQGNIVAVATSIRYGLIPPWLLIRLQKPDITAVEVRRIVTESEVRQAIHDGIAYTTTRLFYGADREAFKNHLHKTSAQPPKQRNWIYDRKCRYHHRLHCTITLDLTYETFVEYLNYLQKQNRDYWHSMEPAEASNFLNILALSVLAVIWRNPEMMDELEGGTHDYTVDLSAPALPTPLSKVEPPYAYRDHSFNYRKRYQNFDMGGLVCTCMIAITLMMIYGTIKGKPSHLLPFFCLQLFDFAITTLTAAGYLCYLQAIHSIIAESHRLPWREKLLELPPEELVVVVLVVFICIVFLKAYCIGIVWRCYKYLTLRQQHVRTLFPFLEPPTGVHSVGGTFGAEERSYSTLLPNYDEAIAQYLKQAPPPSYQVAMSNYEEAEDAAAEGAEVNPSVAPLFVALGAATTANAASNTDDNMDNNNDQPNNNNTMHVNANTPPMRRSDAAVSANVNEHEDEDDDDDDLEVIDAGVDVIGGIPPPPPYNDVADAQVQVPSQSPLHRQPNIPGQVFEGRDESQA</sequence>
<comment type="caution">
    <text evidence="4">The sequence shown here is derived from an EMBL/GenBank/DDBJ whole genome shotgun (WGS) entry which is preliminary data.</text>
</comment>
<feature type="transmembrane region" description="Helical" evidence="2">
    <location>
        <begin position="600"/>
        <end position="623"/>
    </location>
</feature>
<dbReference type="Proteomes" id="UP001059596">
    <property type="component" value="Unassembled WGS sequence"/>
</dbReference>
<proteinExistence type="predicted"/>
<dbReference type="PANTHER" id="PTHR22667">
    <property type="entry name" value="AT01380P-RELATED"/>
    <property type="match status" value="1"/>
</dbReference>
<dbReference type="AlphaFoldDB" id="A0A9P9YEY6"/>
<keyword evidence="2" id="KW-0472">Membrane</keyword>
<dbReference type="GO" id="GO:0016020">
    <property type="term" value="C:membrane"/>
    <property type="evidence" value="ECO:0007669"/>
    <property type="project" value="InterPro"/>
</dbReference>
<organism evidence="4 5">
    <name type="scientific">Drosophila gunungcola</name>
    <name type="common">fruit fly</name>
    <dbReference type="NCBI Taxonomy" id="103775"/>
    <lineage>
        <taxon>Eukaryota</taxon>
        <taxon>Metazoa</taxon>
        <taxon>Ecdysozoa</taxon>
        <taxon>Arthropoda</taxon>
        <taxon>Hexapoda</taxon>
        <taxon>Insecta</taxon>
        <taxon>Pterygota</taxon>
        <taxon>Neoptera</taxon>
        <taxon>Endopterygota</taxon>
        <taxon>Diptera</taxon>
        <taxon>Brachycera</taxon>
        <taxon>Muscomorpha</taxon>
        <taxon>Ephydroidea</taxon>
        <taxon>Drosophilidae</taxon>
        <taxon>Drosophila</taxon>
        <taxon>Sophophora</taxon>
    </lineage>
</organism>
<keyword evidence="2" id="KW-1133">Transmembrane helix</keyword>
<protein>
    <recommendedName>
        <fullName evidence="3">BACK domain-containing protein</fullName>
    </recommendedName>
</protein>
<evidence type="ECO:0000256" key="1">
    <source>
        <dbReference type="SAM" id="MobiDB-lite"/>
    </source>
</evidence>
<dbReference type="InterPro" id="IPR000210">
    <property type="entry name" value="BTB/POZ_dom"/>
</dbReference>
<evidence type="ECO:0000313" key="4">
    <source>
        <dbReference type="EMBL" id="KAI8035741.1"/>
    </source>
</evidence>
<dbReference type="Gene3D" id="3.30.710.10">
    <property type="entry name" value="Potassium Channel Kv1.1, Chain A"/>
    <property type="match status" value="1"/>
</dbReference>
<dbReference type="EMBL" id="JAMKOV010000031">
    <property type="protein sequence ID" value="KAI8035741.1"/>
    <property type="molecule type" value="Genomic_DNA"/>
</dbReference>
<dbReference type="InterPro" id="IPR011705">
    <property type="entry name" value="BACK"/>
</dbReference>
<feature type="compositionally biased region" description="Acidic residues" evidence="1">
    <location>
        <begin position="769"/>
        <end position="781"/>
    </location>
</feature>
<keyword evidence="5" id="KW-1185">Reference proteome</keyword>
<dbReference type="Gene3D" id="1.25.40.420">
    <property type="match status" value="1"/>
</dbReference>
<feature type="domain" description="BACK" evidence="3">
    <location>
        <begin position="243"/>
        <end position="344"/>
    </location>
</feature>
<keyword evidence="2" id="KW-0812">Transmembrane</keyword>
<feature type="region of interest" description="Disordered" evidence="1">
    <location>
        <begin position="725"/>
        <end position="833"/>
    </location>
</feature>
<dbReference type="Pfam" id="PF00651">
    <property type="entry name" value="BTB"/>
    <property type="match status" value="1"/>
</dbReference>
<feature type="compositionally biased region" description="Low complexity" evidence="1">
    <location>
        <begin position="12"/>
        <end position="27"/>
    </location>
</feature>
<feature type="transmembrane region" description="Helical" evidence="2">
    <location>
        <begin position="548"/>
        <end position="580"/>
    </location>
</feature>
<gene>
    <name evidence="4" type="ORF">M5D96_011491</name>
</gene>
<dbReference type="Pfam" id="PF07707">
    <property type="entry name" value="BACK"/>
    <property type="match status" value="1"/>
</dbReference>
<reference evidence="4" key="1">
    <citation type="journal article" date="2023" name="Genome Biol. Evol.">
        <title>Long-read-based Genome Assembly of Drosophila gunungcola Reveals Fewer Chemosensory Genes in Flower-breeding Species.</title>
        <authorList>
            <person name="Negi A."/>
            <person name="Liao B.Y."/>
            <person name="Yeh S.D."/>
        </authorList>
    </citation>
    <scope>NUCLEOTIDE SEQUENCE</scope>
    <source>
        <strain evidence="4">Sukarami</strain>
    </source>
</reference>
<feature type="compositionally biased region" description="Low complexity" evidence="1">
    <location>
        <begin position="725"/>
        <end position="751"/>
    </location>
</feature>
<dbReference type="SMART" id="SM00875">
    <property type="entry name" value="BACK"/>
    <property type="match status" value="1"/>
</dbReference>
<evidence type="ECO:0000313" key="5">
    <source>
        <dbReference type="Proteomes" id="UP001059596"/>
    </source>
</evidence>
<dbReference type="InterPro" id="IPR011333">
    <property type="entry name" value="SKP1/BTB/POZ_sf"/>
</dbReference>
<dbReference type="PANTHER" id="PTHR22667:SF0">
    <property type="entry name" value="AT01380P-RELATED"/>
    <property type="match status" value="1"/>
</dbReference>
<dbReference type="InterPro" id="IPR004687">
    <property type="entry name" value="LAPTM4/5"/>
</dbReference>
<dbReference type="SUPFAM" id="SSF54695">
    <property type="entry name" value="POZ domain"/>
    <property type="match status" value="1"/>
</dbReference>
<dbReference type="Pfam" id="PF03821">
    <property type="entry name" value="Mtp"/>
    <property type="match status" value="1"/>
</dbReference>
<accession>A0A9P9YEY6</accession>
<dbReference type="InterPro" id="IPR031750">
    <property type="entry name" value="DUF4734"/>
</dbReference>
<dbReference type="Pfam" id="PF15881">
    <property type="entry name" value="DUF4734"/>
    <property type="match status" value="1"/>
</dbReference>
<name>A0A9P9YEY6_9MUSC</name>
<feature type="region of interest" description="Disordered" evidence="1">
    <location>
        <begin position="1"/>
        <end position="27"/>
    </location>
</feature>